<dbReference type="AlphaFoldDB" id="A0A3B3WRR9"/>
<feature type="transmembrane region" description="Helical" evidence="1">
    <location>
        <begin position="23"/>
        <end position="50"/>
    </location>
</feature>
<keyword evidence="3" id="KW-1185">Reference proteome</keyword>
<dbReference type="Ensembl" id="ENSPMET00000007477.1">
    <property type="protein sequence ID" value="ENSPMEP00000005452.1"/>
    <property type="gene ID" value="ENSPMEG00000006829.1"/>
</dbReference>
<reference evidence="2" key="2">
    <citation type="submission" date="2025-09" db="UniProtKB">
        <authorList>
            <consortium name="Ensembl"/>
        </authorList>
    </citation>
    <scope>IDENTIFICATION</scope>
</reference>
<evidence type="ECO:0000313" key="3">
    <source>
        <dbReference type="Proteomes" id="UP000261480"/>
    </source>
</evidence>
<sequence length="62" mass="6827">LPGLTNLIVKTPAQIYNDPLPCLLGPLCTFLCFSFAALTLLPFAGTCLVLHHYTEWRGSYNS</sequence>
<evidence type="ECO:0000313" key="2">
    <source>
        <dbReference type="Ensembl" id="ENSPMEP00000005452.1"/>
    </source>
</evidence>
<evidence type="ECO:0000256" key="1">
    <source>
        <dbReference type="SAM" id="Phobius"/>
    </source>
</evidence>
<organism evidence="2 3">
    <name type="scientific">Poecilia mexicana</name>
    <dbReference type="NCBI Taxonomy" id="48701"/>
    <lineage>
        <taxon>Eukaryota</taxon>
        <taxon>Metazoa</taxon>
        <taxon>Chordata</taxon>
        <taxon>Craniata</taxon>
        <taxon>Vertebrata</taxon>
        <taxon>Euteleostomi</taxon>
        <taxon>Actinopterygii</taxon>
        <taxon>Neopterygii</taxon>
        <taxon>Teleostei</taxon>
        <taxon>Neoteleostei</taxon>
        <taxon>Acanthomorphata</taxon>
        <taxon>Ovalentaria</taxon>
        <taxon>Atherinomorphae</taxon>
        <taxon>Cyprinodontiformes</taxon>
        <taxon>Poeciliidae</taxon>
        <taxon>Poeciliinae</taxon>
        <taxon>Poecilia</taxon>
    </lineage>
</organism>
<keyword evidence="1" id="KW-1133">Transmembrane helix</keyword>
<keyword evidence="1" id="KW-0472">Membrane</keyword>
<accession>A0A3B3WRR9</accession>
<keyword evidence="1" id="KW-0812">Transmembrane</keyword>
<proteinExistence type="predicted"/>
<reference evidence="2" key="1">
    <citation type="submission" date="2025-08" db="UniProtKB">
        <authorList>
            <consortium name="Ensembl"/>
        </authorList>
    </citation>
    <scope>IDENTIFICATION</scope>
</reference>
<name>A0A3B3WRR9_9TELE</name>
<dbReference type="Proteomes" id="UP000261480">
    <property type="component" value="Unplaced"/>
</dbReference>
<protein>
    <submittedName>
        <fullName evidence="2">Uncharacterized protein</fullName>
    </submittedName>
</protein>